<name>A0A1G7K1U4_9EURY</name>
<sequence>MSILDRLLGGESNNDESCCDMQIEEVDADEGEADAPDERADRAED</sequence>
<feature type="compositionally biased region" description="Acidic residues" evidence="1">
    <location>
        <begin position="24"/>
        <end position="35"/>
    </location>
</feature>
<evidence type="ECO:0000313" key="3">
    <source>
        <dbReference type="Proteomes" id="UP000324020"/>
    </source>
</evidence>
<evidence type="ECO:0000313" key="2">
    <source>
        <dbReference type="EMBL" id="SDF31223.1"/>
    </source>
</evidence>
<gene>
    <name evidence="2" type="ORF">SAMN04488067_103169</name>
</gene>
<protein>
    <submittedName>
        <fullName evidence="2">Uncharacterized protein</fullName>
    </submittedName>
</protein>
<feature type="region of interest" description="Disordered" evidence="1">
    <location>
        <begin position="24"/>
        <end position="45"/>
    </location>
</feature>
<reference evidence="2 3" key="1">
    <citation type="submission" date="2016-10" db="EMBL/GenBank/DDBJ databases">
        <authorList>
            <person name="Varghese N."/>
            <person name="Submissions S."/>
        </authorList>
    </citation>
    <scope>NUCLEOTIDE SEQUENCE [LARGE SCALE GENOMIC DNA]</scope>
    <source>
        <strain evidence="2 3">CGMCC 1.3527</strain>
    </source>
</reference>
<keyword evidence="3" id="KW-1185">Reference proteome</keyword>
<accession>A0A1G7K1U4</accession>
<feature type="compositionally biased region" description="Basic and acidic residues" evidence="1">
    <location>
        <begin position="36"/>
        <end position="45"/>
    </location>
</feature>
<proteinExistence type="predicted"/>
<dbReference type="EMBL" id="FNBO01000003">
    <property type="protein sequence ID" value="SDF31223.1"/>
    <property type="molecule type" value="Genomic_DNA"/>
</dbReference>
<evidence type="ECO:0000256" key="1">
    <source>
        <dbReference type="SAM" id="MobiDB-lite"/>
    </source>
</evidence>
<dbReference type="AlphaFoldDB" id="A0A1G7K1U4"/>
<dbReference type="RefSeq" id="WP_188128005.1">
    <property type="nucleotide sequence ID" value="NZ_FNBO01000003.1"/>
</dbReference>
<organism evidence="2 3">
    <name type="scientific">Halorubrum xinjiangense</name>
    <dbReference type="NCBI Taxonomy" id="261291"/>
    <lineage>
        <taxon>Archaea</taxon>
        <taxon>Methanobacteriati</taxon>
        <taxon>Methanobacteriota</taxon>
        <taxon>Stenosarchaea group</taxon>
        <taxon>Halobacteria</taxon>
        <taxon>Halobacteriales</taxon>
        <taxon>Haloferacaceae</taxon>
        <taxon>Halorubrum</taxon>
    </lineage>
</organism>
<dbReference type="Proteomes" id="UP000324020">
    <property type="component" value="Unassembled WGS sequence"/>
</dbReference>